<name>A0ABS9H326_9BACL</name>
<dbReference type="RefSeq" id="WP_236334534.1">
    <property type="nucleotide sequence ID" value="NZ_JAKIJS010000001.1"/>
</dbReference>
<evidence type="ECO:0000313" key="4">
    <source>
        <dbReference type="EMBL" id="MCF6138258.1"/>
    </source>
</evidence>
<dbReference type="InterPro" id="IPR000182">
    <property type="entry name" value="GNAT_dom"/>
</dbReference>
<proteinExistence type="predicted"/>
<sequence length="1033" mass="119489">MSQAVDQIKIVEYDPSYAAAVAKMWNKSRDGWGGSNTVQTEEQVLKQEANTTNLHTYLALEGDEVVGYCGLSEYREDEGALYIPLLNVRDDYHGKKIGKKLVLKALERVIELKWPRLDLYTWPGNTKAVPLYKKCGFFWEERDDATHLMNFMPTVLHTEAVQEFFKDLNWYEASTRPIEVKPDGEKHNDFHYYEYSWTNRGQMLKMQFERFGRGLRSIETDDYEISATIEDFKLVFDSQYKIRYHIKNKTGKPLTVSLKGMDHKNIQFDLSKDFMEVKNEEVIEAPFHVGPIEEEQSVWRTHPSVNTTFLINGKEALFKVGLLPKFPANVSSHTPENLTYKGSNGTFYLDLENNYKEAVTFTFTLPESDLFTGDQQELDIKLQPKSRCSIPVAYTLKEHGFYSPELTITATKEDGTQTTFSKKISVPFKGIGTMFSGESEEGYYVYNGQYQLQLRKFNNWIEPGKEQIDQQESAFKYPKLGKPFSEEFARLRAENVEFIEENNTIGFRATYHSKSFPGVKLHGITKLFAEGLVEQYYEVENSGSVDLEEDLWLNIPVFQTLERAVIPYENRIVEMKDTIGSYHEYWNGKSITENWMFSRVNGDPRGLCWSKDMQINFDSWFVFFENKIGRLKTNEWVRTKPIYMSIGAFQDWKTFRGFARQQASESIPITDHLELVINNHNPFVSEQLIDVQVSDYKASYFNGSIDILSGDKLLKREQFETKDEVKKKNFEVNAENLKKLGFIQSKFQIDSIETTREALYVKKESDTVRYETKTIEGKEAYVCSDGELEIAVAPEFYPGLFSLKSSSGEWLDSSFPKVQPKSWWNPWAGGVNSSLREVTPNSLLKEKRHAEFASLEDSKGNKWEGVKVVVKLTDHEKYKGFEYHQYFLLLPGTSVVCMTTEIIQDSGVFIDRKNWDMNCYFKPDEDLKSSWAEFQNAPGDWQRLYGGKGEQQMRIARNVIFGSENRQDCLQIITDTNDVQFGSYINKEIMFVEVNTKLISEDGNRTFTKPVFCMVNETAIPDTALNDLKSIRF</sequence>
<dbReference type="EMBL" id="JAKIJS010000001">
    <property type="protein sequence ID" value="MCF6138258.1"/>
    <property type="molecule type" value="Genomic_DNA"/>
</dbReference>
<dbReference type="PANTHER" id="PTHR43877">
    <property type="entry name" value="AMINOALKYLPHOSPHONATE N-ACETYLTRANSFERASE-RELATED-RELATED"/>
    <property type="match status" value="1"/>
</dbReference>
<organism evidence="4 5">
    <name type="scientific">Pseudalkalibacillus berkeleyi</name>
    <dbReference type="NCBI Taxonomy" id="1069813"/>
    <lineage>
        <taxon>Bacteria</taxon>
        <taxon>Bacillati</taxon>
        <taxon>Bacillota</taxon>
        <taxon>Bacilli</taxon>
        <taxon>Bacillales</taxon>
        <taxon>Fictibacillaceae</taxon>
        <taxon>Pseudalkalibacillus</taxon>
    </lineage>
</organism>
<dbReference type="CDD" id="cd04301">
    <property type="entry name" value="NAT_SF"/>
    <property type="match status" value="1"/>
</dbReference>
<protein>
    <submittedName>
        <fullName evidence="4">GNAT family N-acetyltransferase</fullName>
    </submittedName>
</protein>
<comment type="caution">
    <text evidence="4">The sequence shown here is derived from an EMBL/GenBank/DDBJ whole genome shotgun (WGS) entry which is preliminary data.</text>
</comment>
<feature type="domain" description="N-acetyltransferase" evidence="3">
    <location>
        <begin position="8"/>
        <end position="154"/>
    </location>
</feature>
<accession>A0ABS9H326</accession>
<keyword evidence="2" id="KW-0012">Acyltransferase</keyword>
<evidence type="ECO:0000256" key="2">
    <source>
        <dbReference type="ARBA" id="ARBA00023315"/>
    </source>
</evidence>
<dbReference type="InterPro" id="IPR016181">
    <property type="entry name" value="Acyl_CoA_acyltransferase"/>
</dbReference>
<reference evidence="4 5" key="1">
    <citation type="submission" date="2022-01" db="EMBL/GenBank/DDBJ databases">
        <title>Alkalihalobacillus sp. EGI L200015, a novel bacterium isolated from a salt lake sediment.</title>
        <authorList>
            <person name="Gao L."/>
            <person name="Fang B.-Z."/>
            <person name="Li W.-J."/>
        </authorList>
    </citation>
    <scope>NUCLEOTIDE SEQUENCE [LARGE SCALE GENOMIC DNA]</scope>
    <source>
        <strain evidence="4 5">KCTC 12718</strain>
    </source>
</reference>
<dbReference type="Pfam" id="PF00583">
    <property type="entry name" value="Acetyltransf_1"/>
    <property type="match status" value="1"/>
</dbReference>
<gene>
    <name evidence="4" type="ORF">L2716_11025</name>
</gene>
<keyword evidence="1" id="KW-0808">Transferase</keyword>
<dbReference type="PROSITE" id="PS51186">
    <property type="entry name" value="GNAT"/>
    <property type="match status" value="1"/>
</dbReference>
<dbReference type="Gene3D" id="3.40.630.30">
    <property type="match status" value="1"/>
</dbReference>
<dbReference type="SUPFAM" id="SSF55729">
    <property type="entry name" value="Acyl-CoA N-acyltransferases (Nat)"/>
    <property type="match status" value="1"/>
</dbReference>
<dbReference type="InterPro" id="IPR050832">
    <property type="entry name" value="Bact_Acetyltransf"/>
</dbReference>
<keyword evidence="5" id="KW-1185">Reference proteome</keyword>
<dbReference type="Proteomes" id="UP001649381">
    <property type="component" value="Unassembled WGS sequence"/>
</dbReference>
<evidence type="ECO:0000313" key="5">
    <source>
        <dbReference type="Proteomes" id="UP001649381"/>
    </source>
</evidence>
<evidence type="ECO:0000256" key="1">
    <source>
        <dbReference type="ARBA" id="ARBA00022679"/>
    </source>
</evidence>
<evidence type="ECO:0000259" key="3">
    <source>
        <dbReference type="PROSITE" id="PS51186"/>
    </source>
</evidence>